<feature type="repeat" description="WD" evidence="4">
    <location>
        <begin position="119"/>
        <end position="161"/>
    </location>
</feature>
<keyword evidence="2 4" id="KW-0853">WD repeat</keyword>
<dbReference type="InterPro" id="IPR019775">
    <property type="entry name" value="WD40_repeat_CS"/>
</dbReference>
<dbReference type="Pfam" id="PF00400">
    <property type="entry name" value="WD40"/>
    <property type="match status" value="1"/>
</dbReference>
<dbReference type="AlphaFoldDB" id="A0A8J5T0I2"/>
<dbReference type="InterPro" id="IPR036322">
    <property type="entry name" value="WD40_repeat_dom_sf"/>
</dbReference>
<dbReference type="PANTHER" id="PTHR22889">
    <property type="entry name" value="WD REPEAT-CONTAINING PROTEIN 89"/>
    <property type="match status" value="1"/>
</dbReference>
<protein>
    <recommendedName>
        <fullName evidence="1">WD repeat-containing protein 89</fullName>
    </recommendedName>
</protein>
<evidence type="ECO:0000256" key="2">
    <source>
        <dbReference type="ARBA" id="ARBA00022574"/>
    </source>
</evidence>
<evidence type="ECO:0000256" key="1">
    <source>
        <dbReference type="ARBA" id="ARBA00021125"/>
    </source>
</evidence>
<feature type="repeat" description="WD" evidence="4">
    <location>
        <begin position="215"/>
        <end position="257"/>
    </location>
</feature>
<evidence type="ECO:0000256" key="3">
    <source>
        <dbReference type="ARBA" id="ARBA00022737"/>
    </source>
</evidence>
<dbReference type="Gene3D" id="2.130.10.10">
    <property type="entry name" value="YVTN repeat-like/Quinoprotein amine dehydrogenase"/>
    <property type="match status" value="2"/>
</dbReference>
<gene>
    <name evidence="5" type="primary">Wdr89-L</name>
    <name evidence="5" type="ORF">Hamer_G014768</name>
</gene>
<dbReference type="InterPro" id="IPR039328">
    <property type="entry name" value="WDR89"/>
</dbReference>
<evidence type="ECO:0000256" key="4">
    <source>
        <dbReference type="PROSITE-ProRule" id="PRU00221"/>
    </source>
</evidence>
<accession>A0A8J5T0I2</accession>
<evidence type="ECO:0000313" key="5">
    <source>
        <dbReference type="EMBL" id="KAG7171629.1"/>
    </source>
</evidence>
<reference evidence="5" key="1">
    <citation type="journal article" date="2021" name="Sci. Adv.">
        <title>The American lobster genome reveals insights on longevity, neural, and immune adaptations.</title>
        <authorList>
            <person name="Polinski J.M."/>
            <person name="Zimin A.V."/>
            <person name="Clark K.F."/>
            <person name="Kohn A.B."/>
            <person name="Sadowski N."/>
            <person name="Timp W."/>
            <person name="Ptitsyn A."/>
            <person name="Khanna P."/>
            <person name="Romanova D.Y."/>
            <person name="Williams P."/>
            <person name="Greenwood S.J."/>
            <person name="Moroz L.L."/>
            <person name="Walt D.R."/>
            <person name="Bodnar A.G."/>
        </authorList>
    </citation>
    <scope>NUCLEOTIDE SEQUENCE</scope>
    <source>
        <strain evidence="5">GMGI-L3</strain>
    </source>
</reference>
<dbReference type="PROSITE" id="PS50082">
    <property type="entry name" value="WD_REPEATS_2"/>
    <property type="match status" value="2"/>
</dbReference>
<dbReference type="InterPro" id="IPR001680">
    <property type="entry name" value="WD40_rpt"/>
</dbReference>
<keyword evidence="3" id="KW-0677">Repeat</keyword>
<dbReference type="InterPro" id="IPR015943">
    <property type="entry name" value="WD40/YVTN_repeat-like_dom_sf"/>
</dbReference>
<proteinExistence type="predicted"/>
<dbReference type="PROSITE" id="PS50294">
    <property type="entry name" value="WD_REPEATS_REGION"/>
    <property type="match status" value="1"/>
</dbReference>
<keyword evidence="6" id="KW-1185">Reference proteome</keyword>
<dbReference type="Proteomes" id="UP000747542">
    <property type="component" value="Unassembled WGS sequence"/>
</dbReference>
<dbReference type="SUPFAM" id="SSF50978">
    <property type="entry name" value="WD40 repeat-like"/>
    <property type="match status" value="1"/>
</dbReference>
<organism evidence="5 6">
    <name type="scientific">Homarus americanus</name>
    <name type="common">American lobster</name>
    <dbReference type="NCBI Taxonomy" id="6706"/>
    <lineage>
        <taxon>Eukaryota</taxon>
        <taxon>Metazoa</taxon>
        <taxon>Ecdysozoa</taxon>
        <taxon>Arthropoda</taxon>
        <taxon>Crustacea</taxon>
        <taxon>Multicrustacea</taxon>
        <taxon>Malacostraca</taxon>
        <taxon>Eumalacostraca</taxon>
        <taxon>Eucarida</taxon>
        <taxon>Decapoda</taxon>
        <taxon>Pleocyemata</taxon>
        <taxon>Astacidea</taxon>
        <taxon>Nephropoidea</taxon>
        <taxon>Nephropidae</taxon>
        <taxon>Homarus</taxon>
    </lineage>
</organism>
<dbReference type="SMART" id="SM00320">
    <property type="entry name" value="WD40"/>
    <property type="match status" value="3"/>
</dbReference>
<evidence type="ECO:0000313" key="6">
    <source>
        <dbReference type="Proteomes" id="UP000747542"/>
    </source>
</evidence>
<name>A0A8J5T0I2_HOMAM</name>
<dbReference type="PANTHER" id="PTHR22889:SF0">
    <property type="entry name" value="WD REPEAT-CONTAINING PROTEIN 89"/>
    <property type="match status" value="1"/>
</dbReference>
<dbReference type="PROSITE" id="PS00678">
    <property type="entry name" value="WD_REPEATS_1"/>
    <property type="match status" value="1"/>
</dbReference>
<dbReference type="EMBL" id="JAHLQT010012015">
    <property type="protein sequence ID" value="KAG7171629.1"/>
    <property type="molecule type" value="Genomic_DNA"/>
</dbReference>
<sequence>MSEEGAVTLAFCGGGSGAKLKSKVARGMSELEDVVEEEEEGVVVLSGRSVEMPHVDHSEAEVATLFSVKYESVTSISLSEEEYCLHLTHTTNWEDVAVALSDFSVTLLKRETLQKVSSFDPHQECITGLKFSPGNNNCLWTSSSDGFVKMWDVRSNQCEKEFQGMTKSSSVTKPLTCFDISCNERILCAGTELVETGVFILFWDIRGDKALGSYWESHTDNITQVKFNPSQADTMATAATDGLINVFDISQSTEDDALTYCMNSEVTTGNLSWLGQNGRQERLSAITDIESLQYWDIKEAAPMHKYSREDVAAAMKLKEPDDCYLASVHMSSEGDNPLVLVGARNDEGSDTLCTLKLDLQTGQLKPHGSFVAKQLLLMIRAALYQVETDSYITAGECGVVRIWKPESTESIGKQSLVKLSKKNRTKPY</sequence>
<comment type="caution">
    <text evidence="5">The sequence shown here is derived from an EMBL/GenBank/DDBJ whole genome shotgun (WGS) entry which is preliminary data.</text>
</comment>